<protein>
    <submittedName>
        <fullName evidence="5">SDR family NAD(P)-dependent oxidoreductase</fullName>
    </submittedName>
</protein>
<dbReference type="PRINTS" id="PR00081">
    <property type="entry name" value="GDHRDH"/>
</dbReference>
<keyword evidence="6" id="KW-1185">Reference proteome</keyword>
<dbReference type="Pfam" id="PF00106">
    <property type="entry name" value="adh_short"/>
    <property type="match status" value="1"/>
</dbReference>
<dbReference type="PANTHER" id="PTHR43639:SF1">
    <property type="entry name" value="SHORT-CHAIN DEHYDROGENASE_REDUCTASE FAMILY PROTEIN"/>
    <property type="match status" value="1"/>
</dbReference>
<dbReference type="FunFam" id="3.40.50.720:FF:000084">
    <property type="entry name" value="Short-chain dehydrogenase reductase"/>
    <property type="match status" value="1"/>
</dbReference>
<dbReference type="AlphaFoldDB" id="A0A848HHF2"/>
<dbReference type="InterPro" id="IPR002347">
    <property type="entry name" value="SDR_fam"/>
</dbReference>
<dbReference type="GO" id="GO:0016491">
    <property type="term" value="F:oxidoreductase activity"/>
    <property type="evidence" value="ECO:0007669"/>
    <property type="project" value="UniProtKB-KW"/>
</dbReference>
<dbReference type="PANTHER" id="PTHR43639">
    <property type="entry name" value="OXIDOREDUCTASE, SHORT-CHAIN DEHYDROGENASE/REDUCTASE FAMILY (AFU_ORTHOLOGUE AFUA_5G02870)"/>
    <property type="match status" value="1"/>
</dbReference>
<dbReference type="EMBL" id="JABBGG010000002">
    <property type="protein sequence ID" value="NML60487.1"/>
    <property type="molecule type" value="Genomic_DNA"/>
</dbReference>
<evidence type="ECO:0000256" key="1">
    <source>
        <dbReference type="ARBA" id="ARBA00006484"/>
    </source>
</evidence>
<dbReference type="PRINTS" id="PR00080">
    <property type="entry name" value="SDRFAMILY"/>
</dbReference>
<dbReference type="InterPro" id="IPR057326">
    <property type="entry name" value="KR_dom"/>
</dbReference>
<proteinExistence type="inferred from homology"/>
<accession>A0A848HHF2</accession>
<name>A0A848HHF2_9BURK</name>
<dbReference type="Proteomes" id="UP000583752">
    <property type="component" value="Unassembled WGS sequence"/>
</dbReference>
<dbReference type="SMART" id="SM00822">
    <property type="entry name" value="PKS_KR"/>
    <property type="match status" value="1"/>
</dbReference>
<organism evidence="5 6">
    <name type="scientific">Massilia polaris</name>
    <dbReference type="NCBI Taxonomy" id="2728846"/>
    <lineage>
        <taxon>Bacteria</taxon>
        <taxon>Pseudomonadati</taxon>
        <taxon>Pseudomonadota</taxon>
        <taxon>Betaproteobacteria</taxon>
        <taxon>Burkholderiales</taxon>
        <taxon>Oxalobacteraceae</taxon>
        <taxon>Telluria group</taxon>
        <taxon>Massilia</taxon>
    </lineage>
</organism>
<feature type="domain" description="Ketoreductase" evidence="4">
    <location>
        <begin position="10"/>
        <end position="189"/>
    </location>
</feature>
<gene>
    <name evidence="5" type="ORF">HHL21_05160</name>
</gene>
<dbReference type="RefSeq" id="WP_169464181.1">
    <property type="nucleotide sequence ID" value="NZ_JABBGG010000002.1"/>
</dbReference>
<dbReference type="SUPFAM" id="SSF51735">
    <property type="entry name" value="NAD(P)-binding Rossmann-fold domains"/>
    <property type="match status" value="1"/>
</dbReference>
<keyword evidence="2" id="KW-0560">Oxidoreductase</keyword>
<evidence type="ECO:0000256" key="2">
    <source>
        <dbReference type="ARBA" id="ARBA00023002"/>
    </source>
</evidence>
<comment type="caution">
    <text evidence="5">The sequence shown here is derived from an EMBL/GenBank/DDBJ whole genome shotgun (WGS) entry which is preliminary data.</text>
</comment>
<evidence type="ECO:0000259" key="4">
    <source>
        <dbReference type="SMART" id="SM00822"/>
    </source>
</evidence>
<evidence type="ECO:0000313" key="5">
    <source>
        <dbReference type="EMBL" id="NML60487.1"/>
    </source>
</evidence>
<evidence type="ECO:0000313" key="6">
    <source>
        <dbReference type="Proteomes" id="UP000583752"/>
    </source>
</evidence>
<dbReference type="InterPro" id="IPR036291">
    <property type="entry name" value="NAD(P)-bd_dom_sf"/>
</dbReference>
<evidence type="ECO:0000256" key="3">
    <source>
        <dbReference type="RuleBase" id="RU000363"/>
    </source>
</evidence>
<comment type="similarity">
    <text evidence="1 3">Belongs to the short-chain dehydrogenases/reductases (SDR) family.</text>
</comment>
<reference evidence="5 6" key="1">
    <citation type="submission" date="2020-04" db="EMBL/GenBank/DDBJ databases">
        <title>Massilia sp. RP-1-19 isolated from soil.</title>
        <authorList>
            <person name="Dahal R.H."/>
        </authorList>
    </citation>
    <scope>NUCLEOTIDE SEQUENCE [LARGE SCALE GENOMIC DNA]</scope>
    <source>
        <strain evidence="5 6">RP-1-19</strain>
    </source>
</reference>
<dbReference type="Gene3D" id="3.40.50.720">
    <property type="entry name" value="NAD(P)-binding Rossmann-like Domain"/>
    <property type="match status" value="1"/>
</dbReference>
<sequence length="287" mass="29463">MNTTIRLNGKIAIVTGGSRSIGAAIAKRLAAEGAIVALTYNASPEKANAVVAAIEAAGGRAIAIAADAGNPEAVRAAVADVAKRYGKIDILVNNAGISVLGAPQDIKFDDFERILAVNVTGVFVATQEALRHMGQGGRVIHIGSSMTQYAAFPTASAYTLTKGAVSGFMRGLVRDLGPLGITVNTIHPGPTDSDMNPADGPIADFVKPGIAVGRYGVGADIAGAVAYLASDDGAFAVPRRTVANSELGQVRITAAVPLKYGSSCTHGLFFYWILALGIQIGESSTRR</sequence>